<proteinExistence type="predicted"/>
<comment type="caution">
    <text evidence="2">The sequence shown here is derived from an EMBL/GenBank/DDBJ whole genome shotgun (WGS) entry which is preliminary data.</text>
</comment>
<evidence type="ECO:0000313" key="3">
    <source>
        <dbReference type="Proteomes" id="UP001596398"/>
    </source>
</evidence>
<sequence>MPSALVAAGLAALLAAALLDERDLTPRSLAVVVAAGIAPDLDAVIDVVFEGLHNAALHNVWIPLLVGLAVRWDARRPDSWLRSRYGDRGVRVAWVALAACCFAVALDLFNVESAAVLWPVHGRFFGVVGKVGYSTTEGALFTLVKPNLGGGELFPEAGSGTVAGGRHIATFLNPADGPDTGVVRDLVLVGSGWQLLVVLAGAVVAGGRLFRRGER</sequence>
<evidence type="ECO:0000256" key="1">
    <source>
        <dbReference type="SAM" id="Phobius"/>
    </source>
</evidence>
<keyword evidence="3" id="KW-1185">Reference proteome</keyword>
<dbReference type="Proteomes" id="UP001596398">
    <property type="component" value="Unassembled WGS sequence"/>
</dbReference>
<dbReference type="GeneID" id="79265561"/>
<dbReference type="Pfam" id="PF04307">
    <property type="entry name" value="YdjM"/>
    <property type="match status" value="1"/>
</dbReference>
<feature type="transmembrane region" description="Helical" evidence="1">
    <location>
        <begin position="92"/>
        <end position="111"/>
    </location>
</feature>
<keyword evidence="1" id="KW-1133">Transmembrane helix</keyword>
<feature type="transmembrane region" description="Helical" evidence="1">
    <location>
        <begin position="192"/>
        <end position="210"/>
    </location>
</feature>
<protein>
    <submittedName>
        <fullName evidence="2">Metal-dependent hydrolase</fullName>
    </submittedName>
</protein>
<gene>
    <name evidence="2" type="ORF">ACFQJ4_01080</name>
</gene>
<dbReference type="GO" id="GO:0016787">
    <property type="term" value="F:hydrolase activity"/>
    <property type="evidence" value="ECO:0007669"/>
    <property type="project" value="UniProtKB-KW"/>
</dbReference>
<dbReference type="EMBL" id="JBHTAP010000001">
    <property type="protein sequence ID" value="MFC7233899.1"/>
    <property type="molecule type" value="Genomic_DNA"/>
</dbReference>
<accession>A0ABD5ZK60</accession>
<reference evidence="2 3" key="1">
    <citation type="journal article" date="2019" name="Int. J. Syst. Evol. Microbiol.">
        <title>The Global Catalogue of Microorganisms (GCM) 10K type strain sequencing project: providing services to taxonomists for standard genome sequencing and annotation.</title>
        <authorList>
            <consortium name="The Broad Institute Genomics Platform"/>
            <consortium name="The Broad Institute Genome Sequencing Center for Infectious Disease"/>
            <person name="Wu L."/>
            <person name="Ma J."/>
        </authorList>
    </citation>
    <scope>NUCLEOTIDE SEQUENCE [LARGE SCALE GENOMIC DNA]</scope>
    <source>
        <strain evidence="2 3">DT85</strain>
    </source>
</reference>
<organism evidence="2 3">
    <name type="scientific">Halosegnis marinus</name>
    <dbReference type="NCBI Taxonomy" id="3034023"/>
    <lineage>
        <taxon>Archaea</taxon>
        <taxon>Methanobacteriati</taxon>
        <taxon>Methanobacteriota</taxon>
        <taxon>Stenosarchaea group</taxon>
        <taxon>Halobacteria</taxon>
        <taxon>Halobacteriales</taxon>
        <taxon>Natronomonadaceae</taxon>
        <taxon>Halosegnis</taxon>
    </lineage>
</organism>
<dbReference type="InterPro" id="IPR007404">
    <property type="entry name" value="YdjM-like"/>
</dbReference>
<keyword evidence="2" id="KW-0378">Hydrolase</keyword>
<dbReference type="AlphaFoldDB" id="A0ABD5ZK60"/>
<name>A0ABD5ZK60_9EURY</name>
<keyword evidence="1" id="KW-0812">Transmembrane</keyword>
<dbReference type="RefSeq" id="WP_276234892.1">
    <property type="nucleotide sequence ID" value="NZ_CP119802.1"/>
</dbReference>
<keyword evidence="1" id="KW-0472">Membrane</keyword>
<evidence type="ECO:0000313" key="2">
    <source>
        <dbReference type="EMBL" id="MFC7233899.1"/>
    </source>
</evidence>